<reference evidence="2 3" key="1">
    <citation type="submission" date="2019-12" db="EMBL/GenBank/DDBJ databases">
        <title>Nocardia macrotermitis sp. nov. and Nocardia aurantia sp. nov., isolated from the gut of the fungus growing-termite Macrotermes natalensis.</title>
        <authorList>
            <person name="Christine B."/>
            <person name="Rene B."/>
        </authorList>
    </citation>
    <scope>NUCLEOTIDE SEQUENCE [LARGE SCALE GENOMIC DNA]</scope>
    <source>
        <strain evidence="2 3">DSM 102126</strain>
    </source>
</reference>
<dbReference type="EMBL" id="WUTW01000005">
    <property type="protein sequence ID" value="MXQ66874.1"/>
    <property type="molecule type" value="Genomic_DNA"/>
</dbReference>
<sequence length="394" mass="42390">MGGNGEVQIALTVLEEDGKWVGTDSDGIAIGVVRLGNWQVQPVDATGEARGGDDAYLVRINYELDLEPGFPAVEWLEVGFDFTGADPVAVVDAVPFSTTGSRPATSYTLGRLLNLLPSAGESSADVHLPATTGVIDVFGIGGRKVRWRHRAEGDGAVRPGAHVIWAVLLVPAGTESLQVEFSARYDLRTGESFLPGQLPQPFPLDLRDPSAVETALEPSATVDGGEKKAGAPRVFISYAHDTRPHKLAARQLGALLARCGVDLHMDYLAPAARNDWYKWAIQQIRKADYIVILASPMCRAIGDGESTDGRHKGMHCESAMIRDVLHGDRAYWFPRLLPTVLPGESVQNIPLYLQPYTGDHYIVDEFTEEGIGDLLRAMGVTPPVGLSTASDATG</sequence>
<dbReference type="RefSeq" id="WP_161105060.1">
    <property type="nucleotide sequence ID" value="NZ_JBHLYI010000003.1"/>
</dbReference>
<dbReference type="PROSITE" id="PS51534">
    <property type="entry name" value="SEFIR"/>
    <property type="match status" value="1"/>
</dbReference>
<dbReference type="Gene3D" id="3.40.50.11530">
    <property type="match status" value="1"/>
</dbReference>
<comment type="caution">
    <text evidence="2">The sequence shown here is derived from an EMBL/GenBank/DDBJ whole genome shotgun (WGS) entry which is preliminary data.</text>
</comment>
<protein>
    <recommendedName>
        <fullName evidence="1">SEFIR domain-containing protein</fullName>
    </recommendedName>
</protein>
<dbReference type="InterPro" id="IPR013568">
    <property type="entry name" value="SEFIR_dom"/>
</dbReference>
<organism evidence="2 3">
    <name type="scientific">Actinomadura rayongensis</name>
    <dbReference type="NCBI Taxonomy" id="1429076"/>
    <lineage>
        <taxon>Bacteria</taxon>
        <taxon>Bacillati</taxon>
        <taxon>Actinomycetota</taxon>
        <taxon>Actinomycetes</taxon>
        <taxon>Streptosporangiales</taxon>
        <taxon>Thermomonosporaceae</taxon>
        <taxon>Actinomadura</taxon>
    </lineage>
</organism>
<name>A0A6I4WIQ6_9ACTN</name>
<accession>A0A6I4WIQ6</accession>
<evidence type="ECO:0000259" key="1">
    <source>
        <dbReference type="PROSITE" id="PS51534"/>
    </source>
</evidence>
<dbReference type="Pfam" id="PF08357">
    <property type="entry name" value="SEFIR"/>
    <property type="match status" value="1"/>
</dbReference>
<proteinExistence type="predicted"/>
<dbReference type="OrthoDB" id="3365840at2"/>
<dbReference type="Proteomes" id="UP000431901">
    <property type="component" value="Unassembled WGS sequence"/>
</dbReference>
<evidence type="ECO:0000313" key="2">
    <source>
        <dbReference type="EMBL" id="MXQ66874.1"/>
    </source>
</evidence>
<feature type="domain" description="SEFIR" evidence="1">
    <location>
        <begin position="231"/>
        <end position="370"/>
    </location>
</feature>
<gene>
    <name evidence="2" type="ORF">GQ466_22925</name>
</gene>
<evidence type="ECO:0000313" key="3">
    <source>
        <dbReference type="Proteomes" id="UP000431901"/>
    </source>
</evidence>
<keyword evidence="3" id="KW-1185">Reference proteome</keyword>
<dbReference type="AlphaFoldDB" id="A0A6I4WIQ6"/>